<reference evidence="6" key="1">
    <citation type="journal article" date="2023" name="G3 (Bethesda)">
        <title>Whole genome assemblies of Zophobas morio and Tenebrio molitor.</title>
        <authorList>
            <person name="Kaur S."/>
            <person name="Stinson S.A."/>
            <person name="diCenzo G.C."/>
        </authorList>
    </citation>
    <scope>NUCLEOTIDE SEQUENCE</scope>
    <source>
        <strain evidence="6">QUZm001</strain>
    </source>
</reference>
<gene>
    <name evidence="6" type="ORF">Zmor_023598</name>
</gene>
<dbReference type="EMBL" id="JALNTZ010000007">
    <property type="protein sequence ID" value="KAJ3645984.1"/>
    <property type="molecule type" value="Genomic_DNA"/>
</dbReference>
<evidence type="ECO:0000256" key="4">
    <source>
        <dbReference type="PROSITE-ProRule" id="PRU00146"/>
    </source>
</evidence>
<evidence type="ECO:0000313" key="6">
    <source>
        <dbReference type="EMBL" id="KAJ3645984.1"/>
    </source>
</evidence>
<dbReference type="InterPro" id="IPR001965">
    <property type="entry name" value="Znf_PHD"/>
</dbReference>
<keyword evidence="2 4" id="KW-0863">Zinc-finger</keyword>
<dbReference type="GO" id="GO:0008270">
    <property type="term" value="F:zinc ion binding"/>
    <property type="evidence" value="ECO:0007669"/>
    <property type="project" value="UniProtKB-KW"/>
</dbReference>
<evidence type="ECO:0000259" key="5">
    <source>
        <dbReference type="PROSITE" id="PS50016"/>
    </source>
</evidence>
<protein>
    <recommendedName>
        <fullName evidence="5">PHD-type domain-containing protein</fullName>
    </recommendedName>
</protein>
<dbReference type="SMART" id="SM00249">
    <property type="entry name" value="PHD"/>
    <property type="match status" value="1"/>
</dbReference>
<evidence type="ECO:0000256" key="2">
    <source>
        <dbReference type="ARBA" id="ARBA00022771"/>
    </source>
</evidence>
<proteinExistence type="predicted"/>
<keyword evidence="7" id="KW-1185">Reference proteome</keyword>
<dbReference type="InterPro" id="IPR013083">
    <property type="entry name" value="Znf_RING/FYVE/PHD"/>
</dbReference>
<dbReference type="PROSITE" id="PS50016">
    <property type="entry name" value="ZF_PHD_2"/>
    <property type="match status" value="1"/>
</dbReference>
<evidence type="ECO:0000313" key="7">
    <source>
        <dbReference type="Proteomes" id="UP001168821"/>
    </source>
</evidence>
<dbReference type="SUPFAM" id="SSF57903">
    <property type="entry name" value="FYVE/PHD zinc finger"/>
    <property type="match status" value="1"/>
</dbReference>
<dbReference type="Gene3D" id="3.30.40.10">
    <property type="entry name" value="Zinc/RING finger domain, C3HC4 (zinc finger)"/>
    <property type="match status" value="1"/>
</dbReference>
<dbReference type="InterPro" id="IPR019787">
    <property type="entry name" value="Znf_PHD-finger"/>
</dbReference>
<dbReference type="InterPro" id="IPR011011">
    <property type="entry name" value="Znf_FYVE_PHD"/>
</dbReference>
<feature type="domain" description="PHD-type" evidence="5">
    <location>
        <begin position="2"/>
        <end position="61"/>
    </location>
</feature>
<dbReference type="AlphaFoldDB" id="A0AA38M7I3"/>
<sequence>MPVKCAKCNRNVNVRLESYRSCKKCKSNFHLTCSGFADEAYEKLIEQDKLSTWVCNFCKSNNTMQNAAGVDVTTKDGNSEDLKHNNINLPVDQFTKLVEAIVQCQVVPLKEQVAELVNEVQKLSTQNLQQQSEISKLSKSIEKNNTQESEHNQEVLNVKTTYAECITKNSQNKVIVKPKDKTQNVSKTKSDILNNVNPIESSLVIGKVKNLKDGGLLLGCEDVSKFNEIAKEKLSQNYNVREVKKIQPRIRIVGISDTIQKEDVLSYLVKQNEFIFDNDTTEYEMLKFYPVKKKRNLSRL</sequence>
<evidence type="ECO:0000256" key="3">
    <source>
        <dbReference type="ARBA" id="ARBA00022833"/>
    </source>
</evidence>
<comment type="caution">
    <text evidence="6">The sequence shown here is derived from an EMBL/GenBank/DDBJ whole genome shotgun (WGS) entry which is preliminary data.</text>
</comment>
<name>A0AA38M7I3_9CUCU</name>
<dbReference type="Proteomes" id="UP001168821">
    <property type="component" value="Unassembled WGS sequence"/>
</dbReference>
<evidence type="ECO:0000256" key="1">
    <source>
        <dbReference type="ARBA" id="ARBA00022723"/>
    </source>
</evidence>
<keyword evidence="1" id="KW-0479">Metal-binding</keyword>
<keyword evidence="3" id="KW-0862">Zinc</keyword>
<accession>A0AA38M7I3</accession>
<organism evidence="6 7">
    <name type="scientific">Zophobas morio</name>
    <dbReference type="NCBI Taxonomy" id="2755281"/>
    <lineage>
        <taxon>Eukaryota</taxon>
        <taxon>Metazoa</taxon>
        <taxon>Ecdysozoa</taxon>
        <taxon>Arthropoda</taxon>
        <taxon>Hexapoda</taxon>
        <taxon>Insecta</taxon>
        <taxon>Pterygota</taxon>
        <taxon>Neoptera</taxon>
        <taxon>Endopterygota</taxon>
        <taxon>Coleoptera</taxon>
        <taxon>Polyphaga</taxon>
        <taxon>Cucujiformia</taxon>
        <taxon>Tenebrionidae</taxon>
        <taxon>Zophobas</taxon>
    </lineage>
</organism>